<dbReference type="Gene3D" id="3.40.50.150">
    <property type="entry name" value="Vaccinia Virus protein VP39"/>
    <property type="match status" value="1"/>
</dbReference>
<evidence type="ECO:0000256" key="2">
    <source>
        <dbReference type="ARBA" id="ARBA00004496"/>
    </source>
</evidence>
<comment type="caution">
    <text evidence="9">The sequence shown here is derived from an EMBL/GenBank/DDBJ whole genome shotgun (WGS) entry which is preliminary data.</text>
</comment>
<evidence type="ECO:0000256" key="8">
    <source>
        <dbReference type="ARBA" id="ARBA00023242"/>
    </source>
</evidence>
<protein>
    <recommendedName>
        <fullName evidence="4">Calmodulin-lysine N-methyltransferase</fullName>
        <ecNumber evidence="3">2.1.1.60</ecNumber>
    </recommendedName>
</protein>
<proteinExistence type="predicted"/>
<keyword evidence="7 9" id="KW-0808">Transferase</keyword>
<dbReference type="STRING" id="299467.A0A443SRL4"/>
<dbReference type="GO" id="GO:0018025">
    <property type="term" value="F:calmodulin-lysine N-methyltransferase activity"/>
    <property type="evidence" value="ECO:0007669"/>
    <property type="project" value="UniProtKB-EC"/>
</dbReference>
<dbReference type="Proteomes" id="UP000288716">
    <property type="component" value="Unassembled WGS sequence"/>
</dbReference>
<evidence type="ECO:0000256" key="6">
    <source>
        <dbReference type="ARBA" id="ARBA00022603"/>
    </source>
</evidence>
<keyword evidence="6 9" id="KW-0489">Methyltransferase</keyword>
<dbReference type="InterPro" id="IPR029063">
    <property type="entry name" value="SAM-dependent_MTases_sf"/>
</dbReference>
<dbReference type="AlphaFoldDB" id="A0A443SRL4"/>
<dbReference type="OrthoDB" id="413520at2759"/>
<dbReference type="InterPro" id="IPR019410">
    <property type="entry name" value="Methyltransf_16"/>
</dbReference>
<evidence type="ECO:0000256" key="7">
    <source>
        <dbReference type="ARBA" id="ARBA00022679"/>
    </source>
</evidence>
<dbReference type="EC" id="2.1.1.60" evidence="3"/>
<evidence type="ECO:0000313" key="10">
    <source>
        <dbReference type="Proteomes" id="UP000288716"/>
    </source>
</evidence>
<dbReference type="GO" id="GO:0005634">
    <property type="term" value="C:nucleus"/>
    <property type="evidence" value="ECO:0007669"/>
    <property type="project" value="UniProtKB-SubCell"/>
</dbReference>
<dbReference type="GO" id="GO:0032259">
    <property type="term" value="P:methylation"/>
    <property type="evidence" value="ECO:0007669"/>
    <property type="project" value="UniProtKB-KW"/>
</dbReference>
<evidence type="ECO:0000256" key="5">
    <source>
        <dbReference type="ARBA" id="ARBA00022490"/>
    </source>
</evidence>
<keyword evidence="5" id="KW-0963">Cytoplasm</keyword>
<dbReference type="InterPro" id="IPR025800">
    <property type="entry name" value="CaM-Lys-N-MeTrfase"/>
</dbReference>
<evidence type="ECO:0000256" key="1">
    <source>
        <dbReference type="ARBA" id="ARBA00004123"/>
    </source>
</evidence>
<organism evidence="9 10">
    <name type="scientific">Leptotrombidium deliense</name>
    <dbReference type="NCBI Taxonomy" id="299467"/>
    <lineage>
        <taxon>Eukaryota</taxon>
        <taxon>Metazoa</taxon>
        <taxon>Ecdysozoa</taxon>
        <taxon>Arthropoda</taxon>
        <taxon>Chelicerata</taxon>
        <taxon>Arachnida</taxon>
        <taxon>Acari</taxon>
        <taxon>Acariformes</taxon>
        <taxon>Trombidiformes</taxon>
        <taxon>Prostigmata</taxon>
        <taxon>Anystina</taxon>
        <taxon>Parasitengona</taxon>
        <taxon>Trombiculoidea</taxon>
        <taxon>Trombiculidae</taxon>
        <taxon>Leptotrombidium</taxon>
    </lineage>
</organism>
<accession>A0A443SRL4</accession>
<sequence length="318" mass="36140">MNTAECKAKAISKLSAAKLRWNLLSQALKEGSSVVQNKSVSGSTRQFTCFGVLKLTAKTELVNNDELQLITNSNKEEKIKDEKGVWYDVLNVDNRCAIVEIRLLTECIPIKELILGMDNTGNICLWPSEEVLAFYCLRNGKLFEKKVICELGGGMTCLSGLIVAAATDAQKVLLTDGNERCINNFKDIVEKNVSKFGKTVVNCMQLVWGNNEQMNYLQNSIDIILCSDCIYFDNSRESLLTTIHTLLTENGFAIIMAPLRGNTYHEFLKLAKNQFRVEEQMTYDTHVWNLHEKYLKTLENVYIPDLHYPRMIILHRIV</sequence>
<gene>
    <name evidence="9" type="ORF">B4U80_09567</name>
</gene>
<dbReference type="VEuPathDB" id="VectorBase:LDEU001870"/>
<evidence type="ECO:0000256" key="3">
    <source>
        <dbReference type="ARBA" id="ARBA00011914"/>
    </source>
</evidence>
<name>A0A443SRL4_9ACAR</name>
<reference evidence="9 10" key="1">
    <citation type="journal article" date="2018" name="Gigascience">
        <title>Genomes of trombidid mites reveal novel predicted allergens and laterally-transferred genes associated with secondary metabolism.</title>
        <authorList>
            <person name="Dong X."/>
            <person name="Chaisiri K."/>
            <person name="Xia D."/>
            <person name="Armstrong S.D."/>
            <person name="Fang Y."/>
            <person name="Donnelly M.J."/>
            <person name="Kadowaki T."/>
            <person name="McGarry J.W."/>
            <person name="Darby A.C."/>
            <person name="Makepeace B.L."/>
        </authorList>
    </citation>
    <scope>NUCLEOTIDE SEQUENCE [LARGE SCALE GENOMIC DNA]</scope>
    <source>
        <strain evidence="9">UoL-UT</strain>
    </source>
</reference>
<dbReference type="Pfam" id="PF10294">
    <property type="entry name" value="Methyltransf_16"/>
    <property type="match status" value="1"/>
</dbReference>
<dbReference type="PANTHER" id="PTHR13539">
    <property type="entry name" value="CALMODULIN-LYSINE N-METHYLTRANSFERASE"/>
    <property type="match status" value="1"/>
</dbReference>
<comment type="subcellular location">
    <subcellularLocation>
        <location evidence="2">Cytoplasm</location>
    </subcellularLocation>
    <subcellularLocation>
        <location evidence="1">Nucleus</location>
    </subcellularLocation>
</comment>
<keyword evidence="10" id="KW-1185">Reference proteome</keyword>
<dbReference type="PANTHER" id="PTHR13539:SF3">
    <property type="entry name" value="CALMODULIN-LYSINE N-METHYLTRANSFERASE"/>
    <property type="match status" value="1"/>
</dbReference>
<evidence type="ECO:0000256" key="4">
    <source>
        <dbReference type="ARBA" id="ARBA00020594"/>
    </source>
</evidence>
<dbReference type="EMBL" id="NCKV01000611">
    <property type="protein sequence ID" value="RWS30168.1"/>
    <property type="molecule type" value="Genomic_DNA"/>
</dbReference>
<dbReference type="SUPFAM" id="SSF53335">
    <property type="entry name" value="S-adenosyl-L-methionine-dependent methyltransferases"/>
    <property type="match status" value="1"/>
</dbReference>
<keyword evidence="8" id="KW-0539">Nucleus</keyword>
<evidence type="ECO:0000313" key="9">
    <source>
        <dbReference type="EMBL" id="RWS30168.1"/>
    </source>
</evidence>
<dbReference type="GO" id="GO:0005737">
    <property type="term" value="C:cytoplasm"/>
    <property type="evidence" value="ECO:0007669"/>
    <property type="project" value="UniProtKB-SubCell"/>
</dbReference>